<organism evidence="6 7">
    <name type="scientific">Pycnococcus provasolii</name>
    <dbReference type="NCBI Taxonomy" id="41880"/>
    <lineage>
        <taxon>Eukaryota</taxon>
        <taxon>Viridiplantae</taxon>
        <taxon>Chlorophyta</taxon>
        <taxon>Pseudoscourfieldiophyceae</taxon>
        <taxon>Pseudoscourfieldiales</taxon>
        <taxon>Pycnococcaceae</taxon>
        <taxon>Pycnococcus</taxon>
    </lineage>
</organism>
<dbReference type="AlphaFoldDB" id="A0A830HR13"/>
<comment type="caution">
    <text evidence="6">The sequence shown here is derived from an EMBL/GenBank/DDBJ whole genome shotgun (WGS) entry which is preliminary data.</text>
</comment>
<reference evidence="6" key="1">
    <citation type="submission" date="2020-10" db="EMBL/GenBank/DDBJ databases">
        <title>Unveiling of a novel bifunctional photoreceptor, Dualchrome1, isolated from a cosmopolitan green alga.</title>
        <authorList>
            <person name="Suzuki S."/>
            <person name="Kawachi M."/>
        </authorList>
    </citation>
    <scope>NUCLEOTIDE SEQUENCE</scope>
    <source>
        <strain evidence="6">NIES 2893</strain>
    </source>
</reference>
<dbReference type="InterPro" id="IPR000409">
    <property type="entry name" value="BEACH_dom"/>
</dbReference>
<evidence type="ECO:0000256" key="2">
    <source>
        <dbReference type="PROSITE-ProRule" id="PRU00259"/>
    </source>
</evidence>
<dbReference type="PANTHER" id="PTHR13743:SF123">
    <property type="entry name" value="PROTEIN FAN"/>
    <property type="match status" value="1"/>
</dbReference>
<keyword evidence="7" id="KW-1185">Reference proteome</keyword>
<feature type="domain" description="BEACH" evidence="4">
    <location>
        <begin position="268"/>
        <end position="572"/>
    </location>
</feature>
<dbReference type="InterPro" id="IPR000225">
    <property type="entry name" value="Armadillo"/>
</dbReference>
<dbReference type="Pfam" id="PF02138">
    <property type="entry name" value="Beach"/>
    <property type="match status" value="1"/>
</dbReference>
<sequence length="1091" mass="121208">MAESSDRFSLLLLEDGEFFFRDYTINLLPTNRGQRIAGHLKVCSASLFFVPRNLHEPIFRMPYKTISKLERTEPASEAQNTGDEYFVVASNERMDLKAGNRNVPYIRHTGDFKFRFSLVYTSLGAVLPRIQELHRLTRLDDGERQARLAVLISEHERAVQFNPGWFSSADEEAVAEFEGARVTPLCSQPGRIVISQLRLYFQPFNVVSSAPILVYPLVDVISVMKRDYNLDALAVEVFFSETNSVYLTFRTSESRELFFKTLLEQPALQLKKIKSRERWTRDWVAGRVSNFDYLMHLNREADRSFNDLTQYPVFPWVLQDYTSSTLDLKDPASYRDLSKPIGALNPDRLEGFRDRFDEMEEMAEEMSGTGIGGEGAMPPFMFGTHYSTPGYVVYWLLRKAPQLMLRLQNGRFDMPDRLLHNIQETWEGVMTMSTDLKELIPEFYNPAAVGFLVNTEGLDFGNLQSGERVDDVKLPPWAKDAHDFVHKMRLALESPIVSARLHQWIDLIFGSKQRGEQARRSDNVFHYLTYDDLGRKELEKVKDPELRRAIKLQMCEFGRTPRQLFTKAHPRRRVGVYTSVFAPCFGPSASVGSAGGSTGSLGSAAAIGGDDYQFRPSGVFHGDPEVPKLLKKAARSGVSPWLLEQRELAVEALETRAASLPDSLELGSYALLLPMQRLLRSNLPQDTALASRALKALSACPLNREKILAAGCLEPIVDCLCGEEPMSINACAGLVARLALEERSELLMNFNVSAMASLIEMMHEGGDALRFTACSALARLGKSDWNRVHVLQLGGLPPLVALLQARHAPVLRRCAAATLAILVQDDEAKMQMVELGGLSLCIEMCEEADTENQIAAVHVLAALSTLDRLKLEITARGGLRLLCAAACSTNEELQKTAASALANLCSDAAIINVVVREEGLWSVVQMAQSPSPEVQRHAARAFWHLAVHHENKRHILEMGGVQSLLLLSRLGERNLQACLLAEEALRRLSEDVEVAQELEREKEAVDGPLIVGGGLASLVPNSPQPNVAVRGTPGQAYRAGVDTPSTRGNGSPGRKLIESPPSPSFARTPTFVQRPDNLAMAPLGVESPPEN</sequence>
<proteinExistence type="predicted"/>
<dbReference type="SUPFAM" id="SSF81837">
    <property type="entry name" value="BEACH domain"/>
    <property type="match status" value="1"/>
</dbReference>
<dbReference type="Gene3D" id="1.25.10.10">
    <property type="entry name" value="Leucine-rich Repeat Variant"/>
    <property type="match status" value="2"/>
</dbReference>
<feature type="domain" description="BEACH-type PH" evidence="5">
    <location>
        <begin position="168"/>
        <end position="263"/>
    </location>
</feature>
<dbReference type="InterPro" id="IPR036372">
    <property type="entry name" value="BEACH_dom_sf"/>
</dbReference>
<feature type="repeat" description="ARM" evidence="2">
    <location>
        <begin position="918"/>
        <end position="960"/>
    </location>
</feature>
<evidence type="ECO:0000259" key="5">
    <source>
        <dbReference type="PROSITE" id="PS51783"/>
    </source>
</evidence>
<dbReference type="PROSITE" id="PS51783">
    <property type="entry name" value="PH_BEACH"/>
    <property type="match status" value="1"/>
</dbReference>
<dbReference type="InterPro" id="IPR011989">
    <property type="entry name" value="ARM-like"/>
</dbReference>
<dbReference type="Pfam" id="PF00514">
    <property type="entry name" value="Arm"/>
    <property type="match status" value="1"/>
</dbReference>
<evidence type="ECO:0008006" key="8">
    <source>
        <dbReference type="Google" id="ProtNLM"/>
    </source>
</evidence>
<gene>
    <name evidence="6" type="ORF">PPROV_000615900</name>
</gene>
<dbReference type="PANTHER" id="PTHR13743">
    <property type="entry name" value="BEIGE/BEACH-RELATED"/>
    <property type="match status" value="1"/>
</dbReference>
<dbReference type="OrthoDB" id="26681at2759"/>
<protein>
    <recommendedName>
        <fullName evidence="8">BEACH domain-containing protein</fullName>
    </recommendedName>
</protein>
<dbReference type="SUPFAM" id="SSF50729">
    <property type="entry name" value="PH domain-like"/>
    <property type="match status" value="1"/>
</dbReference>
<evidence type="ECO:0000256" key="1">
    <source>
        <dbReference type="ARBA" id="ARBA00022574"/>
    </source>
</evidence>
<dbReference type="InterPro" id="IPR016024">
    <property type="entry name" value="ARM-type_fold"/>
</dbReference>
<feature type="repeat" description="ARM" evidence="2">
    <location>
        <begin position="794"/>
        <end position="837"/>
    </location>
</feature>
<accession>A0A830HR13</accession>
<dbReference type="PROSITE" id="PS50197">
    <property type="entry name" value="BEACH"/>
    <property type="match status" value="1"/>
</dbReference>
<dbReference type="Proteomes" id="UP000660262">
    <property type="component" value="Unassembled WGS sequence"/>
</dbReference>
<dbReference type="PROSITE" id="PS50176">
    <property type="entry name" value="ARM_REPEAT"/>
    <property type="match status" value="2"/>
</dbReference>
<dbReference type="Pfam" id="PF25400">
    <property type="entry name" value="PH_FAN"/>
    <property type="match status" value="1"/>
</dbReference>
<keyword evidence="1" id="KW-0853">WD repeat</keyword>
<dbReference type="SUPFAM" id="SSF48371">
    <property type="entry name" value="ARM repeat"/>
    <property type="match status" value="1"/>
</dbReference>
<dbReference type="SMART" id="SM00185">
    <property type="entry name" value="ARM"/>
    <property type="match status" value="6"/>
</dbReference>
<dbReference type="CDD" id="cd06071">
    <property type="entry name" value="Beach"/>
    <property type="match status" value="1"/>
</dbReference>
<evidence type="ECO:0000313" key="6">
    <source>
        <dbReference type="EMBL" id="GHP07417.1"/>
    </source>
</evidence>
<dbReference type="InterPro" id="IPR050865">
    <property type="entry name" value="BEACH_Domain"/>
</dbReference>
<dbReference type="InterPro" id="IPR057496">
    <property type="entry name" value="FAN-like_PH"/>
</dbReference>
<dbReference type="EMBL" id="BNJQ01000016">
    <property type="protein sequence ID" value="GHP07417.1"/>
    <property type="molecule type" value="Genomic_DNA"/>
</dbReference>
<dbReference type="SMART" id="SM01026">
    <property type="entry name" value="Beach"/>
    <property type="match status" value="1"/>
</dbReference>
<name>A0A830HR13_9CHLO</name>
<dbReference type="Gene3D" id="1.10.1540.10">
    <property type="entry name" value="BEACH domain"/>
    <property type="match status" value="1"/>
</dbReference>
<evidence type="ECO:0000259" key="4">
    <source>
        <dbReference type="PROSITE" id="PS50197"/>
    </source>
</evidence>
<feature type="region of interest" description="Disordered" evidence="3">
    <location>
        <begin position="1025"/>
        <end position="1091"/>
    </location>
</feature>
<evidence type="ECO:0000256" key="3">
    <source>
        <dbReference type="SAM" id="MobiDB-lite"/>
    </source>
</evidence>
<dbReference type="InterPro" id="IPR023362">
    <property type="entry name" value="PH-BEACH_dom"/>
</dbReference>
<evidence type="ECO:0000313" key="7">
    <source>
        <dbReference type="Proteomes" id="UP000660262"/>
    </source>
</evidence>